<evidence type="ECO:0000313" key="2">
    <source>
        <dbReference type="Proteomes" id="UP000184245"/>
    </source>
</evidence>
<sequence length="279" mass="32272">MIYTAEEILPVVSYLIDKYTSKESSSVPYETARSLMEAVVYCIRELEQSSYNSLAGEHQLTARAAYEAGYEAVIHKVWRTKELYEKMTENFLFYGCANYRDTIQTGMPQFFLRYDARFCPQDHLLTLDYPPLFLDYRQQGIDLVHEYLGNLFLEQKFLSLFSPEAAEYLVRQQEEQNKAPYMGNISELVLLNAIGCFLTDCPLYEPVLYEKHEEEIAGYFSEDTREQAERKAAGIIKIIIREADTPGMTQYFTRMSRELAARIKNSLAHGTLSSVFTFS</sequence>
<dbReference type="EMBL" id="FQVI01000015">
    <property type="protein sequence ID" value="SHF18056.1"/>
    <property type="molecule type" value="Genomic_DNA"/>
</dbReference>
<keyword evidence="2" id="KW-1185">Reference proteome</keyword>
<dbReference type="Proteomes" id="UP000184245">
    <property type="component" value="Unassembled WGS sequence"/>
</dbReference>
<dbReference type="RefSeq" id="WP_072852771.1">
    <property type="nucleotide sequence ID" value="NZ_FQVI01000015.1"/>
</dbReference>
<dbReference type="AlphaFoldDB" id="A0A1M4ZKF4"/>
<gene>
    <name evidence="1" type="ORF">SAMN02745158_02791</name>
</gene>
<dbReference type="STRING" id="1122155.SAMN02745158_02791"/>
<dbReference type="OrthoDB" id="1907610at2"/>
<dbReference type="Pfam" id="PF19677">
    <property type="entry name" value="DUF6179"/>
    <property type="match status" value="1"/>
</dbReference>
<evidence type="ECO:0000313" key="1">
    <source>
        <dbReference type="EMBL" id="SHF18056.1"/>
    </source>
</evidence>
<name>A0A1M4ZKF4_9CLOT</name>
<dbReference type="InterPro" id="IPR045751">
    <property type="entry name" value="DUF6179"/>
</dbReference>
<protein>
    <submittedName>
        <fullName evidence="1">Uncharacterized protein</fullName>
    </submittedName>
</protein>
<organism evidence="1 2">
    <name type="scientific">Lactonifactor longoviformis DSM 17459</name>
    <dbReference type="NCBI Taxonomy" id="1122155"/>
    <lineage>
        <taxon>Bacteria</taxon>
        <taxon>Bacillati</taxon>
        <taxon>Bacillota</taxon>
        <taxon>Clostridia</taxon>
        <taxon>Eubacteriales</taxon>
        <taxon>Clostridiaceae</taxon>
        <taxon>Lactonifactor</taxon>
    </lineage>
</organism>
<accession>A0A1M4ZKF4</accession>
<proteinExistence type="predicted"/>
<reference evidence="1 2" key="1">
    <citation type="submission" date="2016-11" db="EMBL/GenBank/DDBJ databases">
        <authorList>
            <person name="Jaros S."/>
            <person name="Januszkiewicz K."/>
            <person name="Wedrychowicz H."/>
        </authorList>
    </citation>
    <scope>NUCLEOTIDE SEQUENCE [LARGE SCALE GENOMIC DNA]</scope>
    <source>
        <strain evidence="1 2">DSM 17459</strain>
    </source>
</reference>